<name>K0RGC5_THAOC</name>
<feature type="domain" description="DUF6743" evidence="1">
    <location>
        <begin position="7"/>
        <end position="35"/>
    </location>
</feature>
<reference evidence="2 3" key="1">
    <citation type="journal article" date="2012" name="Genome Biol.">
        <title>Genome and low-iron response of an oceanic diatom adapted to chronic iron limitation.</title>
        <authorList>
            <person name="Lommer M."/>
            <person name="Specht M."/>
            <person name="Roy A.S."/>
            <person name="Kraemer L."/>
            <person name="Andreson R."/>
            <person name="Gutowska M.A."/>
            <person name="Wolf J."/>
            <person name="Bergner S.V."/>
            <person name="Schilhabel M.B."/>
            <person name="Klostermeier U.C."/>
            <person name="Beiko R.G."/>
            <person name="Rosenstiel P."/>
            <person name="Hippler M."/>
            <person name="Laroche J."/>
        </authorList>
    </citation>
    <scope>NUCLEOTIDE SEQUENCE [LARGE SCALE GENOMIC DNA]</scope>
    <source>
        <strain evidence="2 3">CCMP1005</strain>
    </source>
</reference>
<dbReference type="EMBL" id="AGNL01039298">
    <property type="protein sequence ID" value="EJK52748.1"/>
    <property type="molecule type" value="Genomic_DNA"/>
</dbReference>
<evidence type="ECO:0000313" key="2">
    <source>
        <dbReference type="EMBL" id="EJK52748.1"/>
    </source>
</evidence>
<dbReference type="Proteomes" id="UP000266841">
    <property type="component" value="Unassembled WGS sequence"/>
</dbReference>
<evidence type="ECO:0000313" key="3">
    <source>
        <dbReference type="Proteomes" id="UP000266841"/>
    </source>
</evidence>
<dbReference type="InterPro" id="IPR046631">
    <property type="entry name" value="DUF6743"/>
</dbReference>
<comment type="caution">
    <text evidence="2">The sequence shown here is derived from an EMBL/GenBank/DDBJ whole genome shotgun (WGS) entry which is preliminary data.</text>
</comment>
<gene>
    <name evidence="2" type="ORF">THAOC_27948</name>
</gene>
<proteinExistence type="predicted"/>
<sequence>MRTGKEWMREDTWHFEVEVLRIYGRQELWSHGLAHARFQTAPTSLLTLQTCGGGLRLGRVKIMNSRSGTDACIGRAGPFLLVAGRKPLRGHTWHQWRPGGTAQGRAVLVLARPVWGKLALRLWYPSISWAHGRSTRLVRLSATVRLHALVGKKDGHTFTTNEELKLDCQDLSELVLTRCRLFKCLCDYMLSAVKEWHEHGWPPHLPSQHPIVQPKSELSSNLVRWLTANLMRFGSNGPLPCL</sequence>
<accession>K0RGC5</accession>
<protein>
    <recommendedName>
        <fullName evidence="1">DUF6743 domain-containing protein</fullName>
    </recommendedName>
</protein>
<evidence type="ECO:0000259" key="1">
    <source>
        <dbReference type="Pfam" id="PF20528"/>
    </source>
</evidence>
<dbReference type="AlphaFoldDB" id="K0RGC5"/>
<keyword evidence="3" id="KW-1185">Reference proteome</keyword>
<dbReference type="Pfam" id="PF20528">
    <property type="entry name" value="DUF6743"/>
    <property type="match status" value="1"/>
</dbReference>
<organism evidence="2 3">
    <name type="scientific">Thalassiosira oceanica</name>
    <name type="common">Marine diatom</name>
    <dbReference type="NCBI Taxonomy" id="159749"/>
    <lineage>
        <taxon>Eukaryota</taxon>
        <taxon>Sar</taxon>
        <taxon>Stramenopiles</taxon>
        <taxon>Ochrophyta</taxon>
        <taxon>Bacillariophyta</taxon>
        <taxon>Coscinodiscophyceae</taxon>
        <taxon>Thalassiosirophycidae</taxon>
        <taxon>Thalassiosirales</taxon>
        <taxon>Thalassiosiraceae</taxon>
        <taxon>Thalassiosira</taxon>
    </lineage>
</organism>